<sequence>CNDSIFVFKSTIRSSINLIVVNIELSKSFVLSVVLIFGFRRPKTLTGDDTDDDDDLRKKIDRNEINDQRQTNKNSNIGEKCDTFVYFGPLSNDFRSISKRLLSFIKRSRSCSNSSNLFTSGPSSQKLKTTIIINQKNTKAEKFAIFVIRPLNKPNKQQAAIFIQSAQKLIKK</sequence>
<proteinExistence type="predicted"/>
<keyword evidence="3" id="KW-1185">Reference proteome</keyword>
<name>A0ABQ8IT27_DERPT</name>
<keyword evidence="1" id="KW-1133">Transmembrane helix</keyword>
<gene>
    <name evidence="2" type="ORF">DERP_007960</name>
</gene>
<dbReference type="EMBL" id="NJHN03000121">
    <property type="protein sequence ID" value="KAH9413482.1"/>
    <property type="molecule type" value="Genomic_DNA"/>
</dbReference>
<feature type="non-terminal residue" evidence="2">
    <location>
        <position position="1"/>
    </location>
</feature>
<dbReference type="Proteomes" id="UP000887458">
    <property type="component" value="Unassembled WGS sequence"/>
</dbReference>
<reference evidence="2 3" key="1">
    <citation type="journal article" date="2018" name="J. Allergy Clin. Immunol.">
        <title>High-quality assembly of Dermatophagoides pteronyssinus genome and transcriptome reveals a wide range of novel allergens.</title>
        <authorList>
            <person name="Liu X.Y."/>
            <person name="Yang K.Y."/>
            <person name="Wang M.Q."/>
            <person name="Kwok J.S."/>
            <person name="Zeng X."/>
            <person name="Yang Z."/>
            <person name="Xiao X.J."/>
            <person name="Lau C.P."/>
            <person name="Li Y."/>
            <person name="Huang Z.M."/>
            <person name="Ba J.G."/>
            <person name="Yim A.K."/>
            <person name="Ouyang C.Y."/>
            <person name="Ngai S.M."/>
            <person name="Chan T.F."/>
            <person name="Leung E.L."/>
            <person name="Liu L."/>
            <person name="Liu Z.G."/>
            <person name="Tsui S.K."/>
        </authorList>
    </citation>
    <scope>NUCLEOTIDE SEQUENCE [LARGE SCALE GENOMIC DNA]</scope>
    <source>
        <strain evidence="2">Derp</strain>
    </source>
</reference>
<evidence type="ECO:0000313" key="3">
    <source>
        <dbReference type="Proteomes" id="UP000887458"/>
    </source>
</evidence>
<accession>A0ABQ8IT27</accession>
<reference evidence="2 3" key="2">
    <citation type="journal article" date="2022" name="Mol. Biol. Evol.">
        <title>Comparative Genomics Reveals Insights into the Divergent Evolution of Astigmatic Mites and Household Pest Adaptations.</title>
        <authorList>
            <person name="Xiong Q."/>
            <person name="Wan A.T."/>
            <person name="Liu X."/>
            <person name="Fung C.S."/>
            <person name="Xiao X."/>
            <person name="Malainual N."/>
            <person name="Hou J."/>
            <person name="Wang L."/>
            <person name="Wang M."/>
            <person name="Yang K.Y."/>
            <person name="Cui Y."/>
            <person name="Leung E.L."/>
            <person name="Nong W."/>
            <person name="Shin S.K."/>
            <person name="Au S.W."/>
            <person name="Jeong K.Y."/>
            <person name="Chew F.T."/>
            <person name="Hui J.H."/>
            <person name="Leung T.F."/>
            <person name="Tungtrongchitr A."/>
            <person name="Zhong N."/>
            <person name="Liu Z."/>
            <person name="Tsui S.K."/>
        </authorList>
    </citation>
    <scope>NUCLEOTIDE SEQUENCE [LARGE SCALE GENOMIC DNA]</scope>
    <source>
        <strain evidence="2">Derp</strain>
    </source>
</reference>
<protein>
    <submittedName>
        <fullName evidence="2">Uncharacterized protein</fullName>
    </submittedName>
</protein>
<feature type="transmembrane region" description="Helical" evidence="1">
    <location>
        <begin position="16"/>
        <end position="39"/>
    </location>
</feature>
<evidence type="ECO:0000256" key="1">
    <source>
        <dbReference type="SAM" id="Phobius"/>
    </source>
</evidence>
<feature type="non-terminal residue" evidence="2">
    <location>
        <position position="172"/>
    </location>
</feature>
<evidence type="ECO:0000313" key="2">
    <source>
        <dbReference type="EMBL" id="KAH9413482.1"/>
    </source>
</evidence>
<keyword evidence="1" id="KW-0812">Transmembrane</keyword>
<organism evidence="2 3">
    <name type="scientific">Dermatophagoides pteronyssinus</name>
    <name type="common">European house dust mite</name>
    <dbReference type="NCBI Taxonomy" id="6956"/>
    <lineage>
        <taxon>Eukaryota</taxon>
        <taxon>Metazoa</taxon>
        <taxon>Ecdysozoa</taxon>
        <taxon>Arthropoda</taxon>
        <taxon>Chelicerata</taxon>
        <taxon>Arachnida</taxon>
        <taxon>Acari</taxon>
        <taxon>Acariformes</taxon>
        <taxon>Sarcoptiformes</taxon>
        <taxon>Astigmata</taxon>
        <taxon>Psoroptidia</taxon>
        <taxon>Analgoidea</taxon>
        <taxon>Pyroglyphidae</taxon>
        <taxon>Dermatophagoidinae</taxon>
        <taxon>Dermatophagoides</taxon>
    </lineage>
</organism>
<keyword evidence="1" id="KW-0472">Membrane</keyword>
<comment type="caution">
    <text evidence="2">The sequence shown here is derived from an EMBL/GenBank/DDBJ whole genome shotgun (WGS) entry which is preliminary data.</text>
</comment>